<feature type="compositionally biased region" description="Basic and acidic residues" evidence="1">
    <location>
        <begin position="229"/>
        <end position="239"/>
    </location>
</feature>
<protein>
    <submittedName>
        <fullName evidence="2">Uncharacterized protein</fullName>
    </submittedName>
</protein>
<evidence type="ECO:0000313" key="3">
    <source>
        <dbReference type="Proteomes" id="UP000186601"/>
    </source>
</evidence>
<feature type="region of interest" description="Disordered" evidence="1">
    <location>
        <begin position="219"/>
        <end position="239"/>
    </location>
</feature>
<dbReference type="STRING" id="98765.A0A2R6S4R6"/>
<dbReference type="Proteomes" id="UP000186601">
    <property type="component" value="Unassembled WGS sequence"/>
</dbReference>
<sequence>MKVMVGALFAADTLNCIFDMWWIYDILINHFSTSDVLLCEKITYLTHVVDLNALSTGNWSKSCLTLMIKYVELIPYLQSSQRGIIATMVQLFFAWRVKVLTGNMWMVTLITLTAFGHLAFNFPLAKLYTNSLMSSLNSRTGWKYQTSGESTGHKISRDPQARRMDVVNLSTATRPEVTHSLLGPEVSPARSNLSLPPQVFVHVESHELADVGDKRDIEWSSDAASASDASKRQEFGSPV</sequence>
<evidence type="ECO:0000313" key="2">
    <source>
        <dbReference type="EMBL" id="PSS37243.1"/>
    </source>
</evidence>
<comment type="caution">
    <text evidence="2">The sequence shown here is derived from an EMBL/GenBank/DDBJ whole genome shotgun (WGS) entry which is preliminary data.</text>
</comment>
<dbReference type="OrthoDB" id="3183258at2759"/>
<keyword evidence="3" id="KW-1185">Reference proteome</keyword>
<evidence type="ECO:0000256" key="1">
    <source>
        <dbReference type="SAM" id="MobiDB-lite"/>
    </source>
</evidence>
<reference evidence="2 3" key="1">
    <citation type="submission" date="2018-02" db="EMBL/GenBank/DDBJ databases">
        <title>Genome sequence of the basidiomycete white-rot fungus Phlebia centrifuga.</title>
        <authorList>
            <person name="Granchi Z."/>
            <person name="Peng M."/>
            <person name="de Vries R.P."/>
            <person name="Hilden K."/>
            <person name="Makela M.R."/>
            <person name="Grigoriev I."/>
            <person name="Riley R."/>
        </authorList>
    </citation>
    <scope>NUCLEOTIDE SEQUENCE [LARGE SCALE GENOMIC DNA]</scope>
    <source>
        <strain evidence="2 3">FBCC195</strain>
    </source>
</reference>
<dbReference type="EMBL" id="MLYV02000069">
    <property type="protein sequence ID" value="PSS37243.1"/>
    <property type="molecule type" value="Genomic_DNA"/>
</dbReference>
<accession>A0A2R6S4R6</accession>
<proteinExistence type="predicted"/>
<name>A0A2R6S4R6_9APHY</name>
<dbReference type="AlphaFoldDB" id="A0A2R6S4R6"/>
<organism evidence="2 3">
    <name type="scientific">Hermanssonia centrifuga</name>
    <dbReference type="NCBI Taxonomy" id="98765"/>
    <lineage>
        <taxon>Eukaryota</taxon>
        <taxon>Fungi</taxon>
        <taxon>Dikarya</taxon>
        <taxon>Basidiomycota</taxon>
        <taxon>Agaricomycotina</taxon>
        <taxon>Agaricomycetes</taxon>
        <taxon>Polyporales</taxon>
        <taxon>Meruliaceae</taxon>
        <taxon>Hermanssonia</taxon>
    </lineage>
</organism>
<gene>
    <name evidence="2" type="ORF">PHLCEN_2v881</name>
</gene>